<evidence type="ECO:0000256" key="7">
    <source>
        <dbReference type="ARBA" id="ARBA00022842"/>
    </source>
</evidence>
<keyword evidence="14" id="KW-1185">Reference proteome</keyword>
<evidence type="ECO:0000256" key="3">
    <source>
        <dbReference type="ARBA" id="ARBA00012439"/>
    </source>
</evidence>
<keyword evidence="8" id="KW-0414">Isoprene biosynthesis</keyword>
<dbReference type="GO" id="GO:0016114">
    <property type="term" value="P:terpenoid biosynthetic process"/>
    <property type="evidence" value="ECO:0007669"/>
    <property type="project" value="UniProtKB-ARBA"/>
</dbReference>
<protein>
    <recommendedName>
        <fullName evidence="4">Farnesyl diphosphate synthase</fullName>
        <ecNumber evidence="3">2.5.1.10</ecNumber>
    </recommendedName>
    <alternativeName>
        <fullName evidence="10">(2E,6E)-farnesyl diphosphate synthase</fullName>
    </alternativeName>
    <alternativeName>
        <fullName evidence="9">Geranyltranstransferase</fullName>
    </alternativeName>
</protein>
<evidence type="ECO:0000256" key="12">
    <source>
        <dbReference type="RuleBase" id="RU004466"/>
    </source>
</evidence>
<accession>A0A0F4KSZ1</accession>
<keyword evidence="7" id="KW-0460">Magnesium</keyword>
<dbReference type="SFLD" id="SFLDS00005">
    <property type="entry name" value="Isoprenoid_Synthase_Type_I"/>
    <property type="match status" value="1"/>
</dbReference>
<proteinExistence type="inferred from homology"/>
<dbReference type="RefSeq" id="WP_045922482.1">
    <property type="nucleotide sequence ID" value="NZ_JBHTHW010000003.1"/>
</dbReference>
<dbReference type="HOGENOM" id="CLU_014015_0_1_9"/>
<dbReference type="PATRIC" id="fig|1218508.4.peg.647"/>
<dbReference type="AlphaFoldDB" id="A0A0F4KSZ1"/>
<evidence type="ECO:0000313" key="13">
    <source>
        <dbReference type="EMBL" id="KJY49178.1"/>
    </source>
</evidence>
<comment type="cofactor">
    <cofactor evidence="1">
        <name>Mg(2+)</name>
        <dbReference type="ChEBI" id="CHEBI:18420"/>
    </cofactor>
</comment>
<dbReference type="FunFam" id="1.10.600.10:FF:000001">
    <property type="entry name" value="Geranylgeranyl diphosphate synthase"/>
    <property type="match status" value="1"/>
</dbReference>
<dbReference type="GO" id="GO:0004337">
    <property type="term" value="F:(2E,6E)-farnesyl diphosphate synthase activity"/>
    <property type="evidence" value="ECO:0007669"/>
    <property type="project" value="UniProtKB-EC"/>
</dbReference>
<dbReference type="GO" id="GO:0046872">
    <property type="term" value="F:metal ion binding"/>
    <property type="evidence" value="ECO:0007669"/>
    <property type="project" value="UniProtKB-KW"/>
</dbReference>
<dbReference type="SUPFAM" id="SSF48576">
    <property type="entry name" value="Terpenoid synthases"/>
    <property type="match status" value="1"/>
</dbReference>
<evidence type="ECO:0000256" key="9">
    <source>
        <dbReference type="ARBA" id="ARBA00032380"/>
    </source>
</evidence>
<evidence type="ECO:0000256" key="10">
    <source>
        <dbReference type="ARBA" id="ARBA00032873"/>
    </source>
</evidence>
<evidence type="ECO:0000313" key="14">
    <source>
        <dbReference type="Proteomes" id="UP000033695"/>
    </source>
</evidence>
<dbReference type="PANTHER" id="PTHR43281:SF1">
    <property type="entry name" value="FARNESYL DIPHOSPHATE SYNTHASE"/>
    <property type="match status" value="1"/>
</dbReference>
<dbReference type="InterPro" id="IPR000092">
    <property type="entry name" value="Polyprenyl_synt"/>
</dbReference>
<keyword evidence="5 12" id="KW-0808">Transferase</keyword>
<evidence type="ECO:0000256" key="6">
    <source>
        <dbReference type="ARBA" id="ARBA00022723"/>
    </source>
</evidence>
<evidence type="ECO:0000256" key="1">
    <source>
        <dbReference type="ARBA" id="ARBA00001946"/>
    </source>
</evidence>
<dbReference type="PANTHER" id="PTHR43281">
    <property type="entry name" value="FARNESYL DIPHOSPHATE SYNTHASE"/>
    <property type="match status" value="1"/>
</dbReference>
<name>A0A0F4KSZ1_9LACO</name>
<evidence type="ECO:0000256" key="2">
    <source>
        <dbReference type="ARBA" id="ARBA00006706"/>
    </source>
</evidence>
<sequence length="290" mass="32207">MNQFIDFQQQYLDQFNTYLHNQLVQRIKQPQVQVGMLYSLDAGGKRIRPFLMLATLHSLKPSALISDYFPIAGAIELIHTYSLIHDDLPEMDNDDYRRGQLTNHKRFTPARAVLAGDALLTEAFIWLTDNVLPATLQSSLVKTLAQAAGGNGMVAGQMIDIVNTGRDLSLDQIIDLDLQKTGALIRASVLMGAICAQVNQHLLTALDNFARNFGIAFQIYDDLLDVTSTQEQMGKKVGKDQAAGKNTYVQVLGVHQAQTKLKFLVQEAQSYLDSVDLTNSVLADSLKYFD</sequence>
<dbReference type="InterPro" id="IPR053378">
    <property type="entry name" value="Prenyl_diphosphate_synthase"/>
</dbReference>
<dbReference type="InterPro" id="IPR033749">
    <property type="entry name" value="Polyprenyl_synt_CS"/>
</dbReference>
<reference evidence="13 14" key="1">
    <citation type="submission" date="2014-12" db="EMBL/GenBank/DDBJ databases">
        <title>Comparative genomics of the lactic acid bacteria isolated from the honey bee gut.</title>
        <authorList>
            <person name="Ellegaard K.M."/>
            <person name="Tamarit D."/>
            <person name="Javelind E."/>
            <person name="Olofsson T."/>
            <person name="Andersson S.G."/>
            <person name="Vasquez A."/>
        </authorList>
    </citation>
    <scope>NUCLEOTIDE SEQUENCE [LARGE SCALE GENOMIC DNA]</scope>
    <source>
        <strain evidence="13 14">Hon2</strain>
    </source>
</reference>
<dbReference type="Proteomes" id="UP000033695">
    <property type="component" value="Unassembled WGS sequence"/>
</dbReference>
<evidence type="ECO:0000256" key="8">
    <source>
        <dbReference type="ARBA" id="ARBA00023229"/>
    </source>
</evidence>
<dbReference type="CDD" id="cd00685">
    <property type="entry name" value="Trans_IPPS_HT"/>
    <property type="match status" value="1"/>
</dbReference>
<dbReference type="Gene3D" id="1.10.600.10">
    <property type="entry name" value="Farnesyl Diphosphate Synthase"/>
    <property type="match status" value="1"/>
</dbReference>
<dbReference type="InterPro" id="IPR008949">
    <property type="entry name" value="Isoprenoid_synthase_dom_sf"/>
</dbReference>
<organism evidence="13 14">
    <name type="scientific">Bombilactobacillus mellis</name>
    <dbReference type="NCBI Taxonomy" id="1218508"/>
    <lineage>
        <taxon>Bacteria</taxon>
        <taxon>Bacillati</taxon>
        <taxon>Bacillota</taxon>
        <taxon>Bacilli</taxon>
        <taxon>Lactobacillales</taxon>
        <taxon>Lactobacillaceae</taxon>
        <taxon>Bombilactobacillus</taxon>
    </lineage>
</organism>
<dbReference type="PROSITE" id="PS00723">
    <property type="entry name" value="POLYPRENYL_SYNTHASE_1"/>
    <property type="match status" value="1"/>
</dbReference>
<gene>
    <name evidence="13" type="ORF">JG29_06320</name>
</gene>
<evidence type="ECO:0000256" key="11">
    <source>
        <dbReference type="ARBA" id="ARBA00049399"/>
    </source>
</evidence>
<comment type="caution">
    <text evidence="13">The sequence shown here is derived from an EMBL/GenBank/DDBJ whole genome shotgun (WGS) entry which is preliminary data.</text>
</comment>
<dbReference type="NCBIfam" id="NF045485">
    <property type="entry name" value="FPPsyn"/>
    <property type="match status" value="1"/>
</dbReference>
<comment type="similarity">
    <text evidence="2 12">Belongs to the FPP/GGPP synthase family.</text>
</comment>
<evidence type="ECO:0000256" key="5">
    <source>
        <dbReference type="ARBA" id="ARBA00022679"/>
    </source>
</evidence>
<comment type="catalytic activity">
    <reaction evidence="11">
        <text>isopentenyl diphosphate + (2E)-geranyl diphosphate = (2E,6E)-farnesyl diphosphate + diphosphate</text>
        <dbReference type="Rhea" id="RHEA:19361"/>
        <dbReference type="ChEBI" id="CHEBI:33019"/>
        <dbReference type="ChEBI" id="CHEBI:58057"/>
        <dbReference type="ChEBI" id="CHEBI:128769"/>
        <dbReference type="ChEBI" id="CHEBI:175763"/>
        <dbReference type="EC" id="2.5.1.10"/>
    </reaction>
</comment>
<dbReference type="OrthoDB" id="9805316at2"/>
<dbReference type="GO" id="GO:0005737">
    <property type="term" value="C:cytoplasm"/>
    <property type="evidence" value="ECO:0007669"/>
    <property type="project" value="UniProtKB-ARBA"/>
</dbReference>
<dbReference type="EC" id="2.5.1.10" evidence="3"/>
<keyword evidence="6" id="KW-0479">Metal-binding</keyword>
<dbReference type="STRING" id="1218508.JG29_06320"/>
<evidence type="ECO:0000256" key="4">
    <source>
        <dbReference type="ARBA" id="ARBA00015100"/>
    </source>
</evidence>
<dbReference type="PROSITE" id="PS00444">
    <property type="entry name" value="POLYPRENYL_SYNTHASE_2"/>
    <property type="match status" value="1"/>
</dbReference>
<dbReference type="Pfam" id="PF00348">
    <property type="entry name" value="polyprenyl_synt"/>
    <property type="match status" value="1"/>
</dbReference>
<dbReference type="EMBL" id="JXBZ01000005">
    <property type="protein sequence ID" value="KJY49178.1"/>
    <property type="molecule type" value="Genomic_DNA"/>
</dbReference>
<dbReference type="SFLD" id="SFLDG01017">
    <property type="entry name" value="Polyprenyl_Transferase_Like"/>
    <property type="match status" value="1"/>
</dbReference>